<name>A0ABT2V4P4_9FIRM</name>
<dbReference type="EMBL" id="JAOQJF010000040">
    <property type="protein sequence ID" value="MCU6801129.1"/>
    <property type="molecule type" value="Genomic_DNA"/>
</dbReference>
<dbReference type="SUPFAM" id="SSF56112">
    <property type="entry name" value="Protein kinase-like (PK-like)"/>
    <property type="match status" value="1"/>
</dbReference>
<proteinExistence type="predicted"/>
<evidence type="ECO:0000313" key="3">
    <source>
        <dbReference type="Proteomes" id="UP001652395"/>
    </source>
</evidence>
<reference evidence="2 3" key="1">
    <citation type="journal article" date="2021" name="ISME Commun">
        <title>Automated analysis of genomic sequences facilitates high-throughput and comprehensive description of bacteria.</title>
        <authorList>
            <person name="Hitch T.C.A."/>
        </authorList>
    </citation>
    <scope>NUCLEOTIDE SEQUENCE [LARGE SCALE GENOMIC DNA]</scope>
    <source>
        <strain evidence="3">f_CCE</strain>
    </source>
</reference>
<sequence>MEMEQRLRDICRSFRIQGSYVESELIPVGNVNKTYKVTYRREEGTLKSYIVQQVNTFVFRKPEQVMHNIDLVTEHIRAKSTEGIPLHFHHTADRKTYIYADDAFWRLYNYIPSVTYNTCENTEVLQHAGEAFGRFQKNLADFNAEQLYETIPNFHNTPERLRTLFEDAEKDPLGLAGSVREELSYIRSVSSQACEMARMQREGRLPIRVTHNDTKINNVLFDRNTNRALTIIDLDTVMPGLVGHDFGDAIRFGANYVAEDSREYEKAGCSMELFSAFTRGFLSQTRDTLTADEIRTLPLSVFTLAVELASRFLDDYLLGNVYFRTEYPEHNLVRTRCQLNMARDVMKKMGEMERIIRECVQG</sequence>
<dbReference type="Gene3D" id="3.90.1200.10">
    <property type="match status" value="1"/>
</dbReference>
<accession>A0ABT2V4P4</accession>
<keyword evidence="3" id="KW-1185">Reference proteome</keyword>
<dbReference type="PANTHER" id="PTHR21064">
    <property type="entry name" value="AMINOGLYCOSIDE PHOSPHOTRANSFERASE DOMAIN-CONTAINING PROTEIN-RELATED"/>
    <property type="match status" value="1"/>
</dbReference>
<dbReference type="PANTHER" id="PTHR21064:SF5">
    <property type="entry name" value="SLR1880 PROTEIN"/>
    <property type="match status" value="1"/>
</dbReference>
<dbReference type="InterPro" id="IPR002575">
    <property type="entry name" value="Aminoglycoside_PTrfase"/>
</dbReference>
<dbReference type="InterPro" id="IPR050249">
    <property type="entry name" value="Pseudomonas-type_ThrB"/>
</dbReference>
<protein>
    <submittedName>
        <fullName evidence="2">Aminoglycoside phosphotransferase family protein</fullName>
    </submittedName>
</protein>
<comment type="caution">
    <text evidence="2">The sequence shown here is derived from an EMBL/GenBank/DDBJ whole genome shotgun (WGS) entry which is preliminary data.</text>
</comment>
<dbReference type="RefSeq" id="WP_262563187.1">
    <property type="nucleotide sequence ID" value="NZ_JAOQJF010000040.1"/>
</dbReference>
<dbReference type="Proteomes" id="UP001652395">
    <property type="component" value="Unassembled WGS sequence"/>
</dbReference>
<dbReference type="Pfam" id="PF01636">
    <property type="entry name" value="APH"/>
    <property type="match status" value="1"/>
</dbReference>
<organism evidence="2 3">
    <name type="scientific">Alitiscatomonas aceti</name>
    <dbReference type="NCBI Taxonomy" id="2981724"/>
    <lineage>
        <taxon>Bacteria</taxon>
        <taxon>Bacillati</taxon>
        <taxon>Bacillota</taxon>
        <taxon>Clostridia</taxon>
        <taxon>Lachnospirales</taxon>
        <taxon>Lachnospiraceae</taxon>
        <taxon>Alitiscatomonas</taxon>
    </lineage>
</organism>
<feature type="domain" description="Aminoglycoside phosphotransferase" evidence="1">
    <location>
        <begin position="38"/>
        <end position="269"/>
    </location>
</feature>
<evidence type="ECO:0000313" key="2">
    <source>
        <dbReference type="EMBL" id="MCU6801129.1"/>
    </source>
</evidence>
<gene>
    <name evidence="2" type="ORF">OCV69_14525</name>
</gene>
<evidence type="ECO:0000259" key="1">
    <source>
        <dbReference type="Pfam" id="PF01636"/>
    </source>
</evidence>
<dbReference type="InterPro" id="IPR011009">
    <property type="entry name" value="Kinase-like_dom_sf"/>
</dbReference>